<gene>
    <name evidence="5" type="primary">nicP</name>
    <name evidence="5" type="ORF">PMYSY11_1433</name>
</gene>
<accession>A0A653E173</accession>
<evidence type="ECO:0000256" key="3">
    <source>
        <dbReference type="ARBA" id="ARBA00022729"/>
    </source>
</evidence>
<dbReference type="SUPFAM" id="SSF56935">
    <property type="entry name" value="Porins"/>
    <property type="match status" value="1"/>
</dbReference>
<dbReference type="Gene3D" id="2.40.160.10">
    <property type="entry name" value="Porin"/>
    <property type="match status" value="1"/>
</dbReference>
<keyword evidence="2" id="KW-0813">Transport</keyword>
<dbReference type="PANTHER" id="PTHR34596:SF2">
    <property type="entry name" value="CHITOPORIN"/>
    <property type="match status" value="1"/>
</dbReference>
<dbReference type="PANTHER" id="PTHR34596">
    <property type="entry name" value="CHITOPORIN"/>
    <property type="match status" value="1"/>
</dbReference>
<organism evidence="5">
    <name type="scientific">Pseudomonas marincola</name>
    <dbReference type="NCBI Taxonomy" id="437900"/>
    <lineage>
        <taxon>Bacteria</taxon>
        <taxon>Pseudomonadati</taxon>
        <taxon>Pseudomonadota</taxon>
        <taxon>Gammaproteobacteria</taxon>
        <taxon>Pseudomonadales</taxon>
        <taxon>Pseudomonadaceae</taxon>
        <taxon>Pseudomonas</taxon>
    </lineage>
</organism>
<dbReference type="InterPro" id="IPR023614">
    <property type="entry name" value="Porin_dom_sf"/>
</dbReference>
<protein>
    <submittedName>
        <fullName evidence="5">Porin-like protein NicP</fullName>
    </submittedName>
</protein>
<dbReference type="FunFam" id="2.40.160.10:FF:000008">
    <property type="entry name" value="OprD family porin"/>
    <property type="match status" value="1"/>
</dbReference>
<evidence type="ECO:0000256" key="2">
    <source>
        <dbReference type="ARBA" id="ARBA00022448"/>
    </source>
</evidence>
<keyword evidence="3 4" id="KW-0732">Signal</keyword>
<evidence type="ECO:0000313" key="5">
    <source>
        <dbReference type="EMBL" id="VEV96480.1"/>
    </source>
</evidence>
<reference evidence="5" key="1">
    <citation type="submission" date="2019-02" db="EMBL/GenBank/DDBJ databases">
        <authorList>
            <consortium name="Genoscope - CEA"/>
            <person name="William W."/>
        </authorList>
    </citation>
    <scope>NUCLEOTIDE SEQUENCE [LARGE SCALE GENOMIC DNA]</scope>
    <source>
        <strain evidence="5">YSy11</strain>
    </source>
</reference>
<sequence length="429" mass="47229">MFIAIPKVQWLSRPTIGLLMSTGIMGLSQPATADFFEDNKVGLEARNFYFNRDFRQDSAKQSKQEEWAQGFLLRYESGFTEGTVGVGIDAIGMLGLKLDSSADRSGTGLLKRDKEAPRAAQDEYGEMGLTTKLRASNSVLKLGTLQPRLPTVQANDSRLLPQTFQGGHLNSLEIDGLTFDAGQLKQVSQRDSSDSEDLSITSGAARAISGGGTQTSDEFNFAGATYKWNSNLTTGYNYGKLDDFYRQHIFTALHILPLGDKQSLKTDLRYARSTDEGNSNVDNKAFGAMFTYAFGGHALGVGYQNMSGDTGYAYINGTDPFLVNYVQIGDFANKDETSWQARYDFNFASIGIPGLTFMTRYLTGDDIDLGAGISDGKEWERDTDIAYVFQDGALKNLGVKWRNATLRSTNFGNDVDENRLIVSYTLPLM</sequence>
<dbReference type="InterPro" id="IPR005318">
    <property type="entry name" value="OM_porin_bac"/>
</dbReference>
<dbReference type="Pfam" id="PF03573">
    <property type="entry name" value="OprD"/>
    <property type="match status" value="1"/>
</dbReference>
<dbReference type="GO" id="GO:0016020">
    <property type="term" value="C:membrane"/>
    <property type="evidence" value="ECO:0007669"/>
    <property type="project" value="InterPro"/>
</dbReference>
<feature type="signal peptide" evidence="4">
    <location>
        <begin position="1"/>
        <end position="33"/>
    </location>
</feature>
<proteinExistence type="inferred from homology"/>
<evidence type="ECO:0000256" key="1">
    <source>
        <dbReference type="ARBA" id="ARBA00009075"/>
    </source>
</evidence>
<dbReference type="EMBL" id="LR215729">
    <property type="protein sequence ID" value="VEV96480.1"/>
    <property type="molecule type" value="Genomic_DNA"/>
</dbReference>
<comment type="similarity">
    <text evidence="1">Belongs to the outer membrane porin (Opr) (TC 1.B.25) family.</text>
</comment>
<dbReference type="GO" id="GO:0015288">
    <property type="term" value="F:porin activity"/>
    <property type="evidence" value="ECO:0007669"/>
    <property type="project" value="TreeGrafter"/>
</dbReference>
<name>A0A653E173_9PSED</name>
<evidence type="ECO:0000256" key="4">
    <source>
        <dbReference type="SAM" id="SignalP"/>
    </source>
</evidence>
<feature type="chain" id="PRO_5024847876" evidence="4">
    <location>
        <begin position="34"/>
        <end position="429"/>
    </location>
</feature>
<dbReference type="AlphaFoldDB" id="A0A653E173"/>